<dbReference type="RefSeq" id="XP_018738088.1">
    <property type="nucleotide sequence ID" value="XM_018880251.1"/>
</dbReference>
<evidence type="ECO:0000256" key="6">
    <source>
        <dbReference type="PROSITE-ProRule" id="PRU00339"/>
    </source>
</evidence>
<organism evidence="7 8">
    <name type="scientific">Sugiyamaella lignohabitans</name>
    <dbReference type="NCBI Taxonomy" id="796027"/>
    <lineage>
        <taxon>Eukaryota</taxon>
        <taxon>Fungi</taxon>
        <taxon>Dikarya</taxon>
        <taxon>Ascomycota</taxon>
        <taxon>Saccharomycotina</taxon>
        <taxon>Dipodascomycetes</taxon>
        <taxon>Dipodascales</taxon>
        <taxon>Trichomonascaceae</taxon>
        <taxon>Sugiyamaella</taxon>
    </lineage>
</organism>
<dbReference type="InterPro" id="IPR019585">
    <property type="entry name" value="Rpn7/CSN1"/>
</dbReference>
<keyword evidence="5" id="KW-0539">Nucleus</keyword>
<comment type="subcellular location">
    <subcellularLocation>
        <location evidence="2">Cytoplasm</location>
    </subcellularLocation>
    <subcellularLocation>
        <location evidence="1">Nucleus</location>
    </subcellularLocation>
</comment>
<evidence type="ECO:0000313" key="7">
    <source>
        <dbReference type="EMBL" id="ANB15611.1"/>
    </source>
</evidence>
<dbReference type="GO" id="GO:0008180">
    <property type="term" value="C:COP9 signalosome"/>
    <property type="evidence" value="ECO:0007669"/>
    <property type="project" value="UniProtKB-KW"/>
</dbReference>
<dbReference type="PANTHER" id="PTHR14145:SF2">
    <property type="entry name" value="COP9 SIGNALOSOME COMPLEX SUBUNIT 1"/>
    <property type="match status" value="1"/>
</dbReference>
<gene>
    <name evidence="7" type="ORF">AWJ20_3248</name>
</gene>
<dbReference type="InterPro" id="IPR011990">
    <property type="entry name" value="TPR-like_helical_dom_sf"/>
</dbReference>
<evidence type="ECO:0000256" key="4">
    <source>
        <dbReference type="ARBA" id="ARBA00022790"/>
    </source>
</evidence>
<dbReference type="PANTHER" id="PTHR14145">
    <property type="entry name" value="26S PROTESOME SUBUNIT 6"/>
    <property type="match status" value="1"/>
</dbReference>
<dbReference type="EMBL" id="CP014503">
    <property type="protein sequence ID" value="ANB15611.1"/>
    <property type="molecule type" value="Genomic_DNA"/>
</dbReference>
<dbReference type="Gene3D" id="1.25.40.570">
    <property type="match status" value="2"/>
</dbReference>
<evidence type="ECO:0000256" key="2">
    <source>
        <dbReference type="ARBA" id="ARBA00004496"/>
    </source>
</evidence>
<dbReference type="GeneID" id="30035249"/>
<keyword evidence="3" id="KW-0963">Cytoplasm</keyword>
<dbReference type="GO" id="GO:0005737">
    <property type="term" value="C:cytoplasm"/>
    <property type="evidence" value="ECO:0007669"/>
    <property type="project" value="UniProtKB-SubCell"/>
</dbReference>
<evidence type="ECO:0000256" key="3">
    <source>
        <dbReference type="ARBA" id="ARBA00022490"/>
    </source>
</evidence>
<dbReference type="OrthoDB" id="422427at2759"/>
<keyword evidence="8" id="KW-1185">Reference proteome</keyword>
<evidence type="ECO:0000313" key="8">
    <source>
        <dbReference type="Proteomes" id="UP000189580"/>
    </source>
</evidence>
<reference evidence="7 8" key="1">
    <citation type="submission" date="2016-02" db="EMBL/GenBank/DDBJ databases">
        <title>Complete genome sequence and transcriptome regulation of the pentose utilising yeast Sugiyamaella lignohabitans.</title>
        <authorList>
            <person name="Bellasio M."/>
            <person name="Peymann A."/>
            <person name="Valli M."/>
            <person name="Sipitzky M."/>
            <person name="Graf A."/>
            <person name="Sauer M."/>
            <person name="Marx H."/>
            <person name="Mattanovich D."/>
        </authorList>
    </citation>
    <scope>NUCLEOTIDE SEQUENCE [LARGE SCALE GENOMIC DNA]</scope>
    <source>
        <strain evidence="7 8">CBS 10342</strain>
    </source>
</reference>
<evidence type="ECO:0000256" key="5">
    <source>
        <dbReference type="ARBA" id="ARBA00023242"/>
    </source>
</evidence>
<keyword evidence="6" id="KW-0802">TPR repeat</keyword>
<dbReference type="PROSITE" id="PS50005">
    <property type="entry name" value="TPR"/>
    <property type="match status" value="1"/>
</dbReference>
<dbReference type="SUPFAM" id="SSF48452">
    <property type="entry name" value="TPR-like"/>
    <property type="match status" value="1"/>
</dbReference>
<sequence length="494" mass="55516">MSLELGGRNDIDNVIDKIISHYSGYALFQRLNFYGLSGNRELQTKIYERLVKLAKESAKSTTLYEEYRKKLHRLKPDSPLVIEDPEWIAKTDSEFEQVTSSLDSAVRTHAENQEYKEASLASIEIGMLYINNGDLIGAQRYFRRALDLSGSNYGPRRFPTVTGQSQLRLAEISILTKQWSIAKSQIHRSLPVDNNGKLKLSQIQLDSPSIVGMQVIYSIACLGIGDFEECAGSFLKIGEGLSGNREMDSVEIPRASKMDTEGTGFEVRADQRGEKVNNNTKQASTFSDNEDLTVSAEYLEKVLESSQVMKFKDIGPIVTVCSLATFSRQHLRFMIDKDSLYSTFIEETPYLRNLVSSFLSLKLDGFFALWSAHSSSFEMDPYLGPHLNSLYLRIKERAYGQYLSVFKSVPLESMQQLFSEGQSAIDGLSSYIEKSGSDMRVDQLNNVVSTAPQNQYLEVYTKSESVSADFIHDSYGLIWGVNCMDLPSVPNVTN</sequence>
<keyword evidence="4" id="KW-0736">Signalosome</keyword>
<accession>A0A167FRI7</accession>
<dbReference type="Pfam" id="PF13181">
    <property type="entry name" value="TPR_8"/>
    <property type="match status" value="1"/>
</dbReference>
<dbReference type="Proteomes" id="UP000189580">
    <property type="component" value="Chromosome b"/>
</dbReference>
<name>A0A167FRI7_9ASCO</name>
<dbReference type="AlphaFoldDB" id="A0A167FRI7"/>
<dbReference type="InterPro" id="IPR019734">
    <property type="entry name" value="TPR_rpt"/>
</dbReference>
<proteinExistence type="predicted"/>
<evidence type="ECO:0000256" key="1">
    <source>
        <dbReference type="ARBA" id="ARBA00004123"/>
    </source>
</evidence>
<protein>
    <submittedName>
        <fullName evidence="7">Uncharacterized protein</fullName>
    </submittedName>
</protein>
<feature type="repeat" description="TPR" evidence="6">
    <location>
        <begin position="119"/>
        <end position="152"/>
    </location>
</feature>
<dbReference type="KEGG" id="slb:AWJ20_3248"/>